<feature type="transmembrane region" description="Helical" evidence="1">
    <location>
        <begin position="209"/>
        <end position="231"/>
    </location>
</feature>
<dbReference type="GO" id="GO:0005886">
    <property type="term" value="C:plasma membrane"/>
    <property type="evidence" value="ECO:0007669"/>
    <property type="project" value="UniProtKB-SubCell"/>
</dbReference>
<dbReference type="GO" id="GO:0140359">
    <property type="term" value="F:ABC-type transporter activity"/>
    <property type="evidence" value="ECO:0007669"/>
    <property type="project" value="InterPro"/>
</dbReference>
<feature type="transmembrane region" description="Helical" evidence="1">
    <location>
        <begin position="168"/>
        <end position="197"/>
    </location>
</feature>
<keyword evidence="1" id="KW-1133">Transmembrane helix</keyword>
<organism evidence="2">
    <name type="scientific">uncultured Poribacteria bacterium 64K2</name>
    <dbReference type="NCBI Taxonomy" id="309182"/>
    <lineage>
        <taxon>Bacteria</taxon>
        <taxon>Candidatus Poribacteria</taxon>
        <taxon>environmental samples</taxon>
    </lineage>
</organism>
<keyword evidence="1" id="KW-0812">Transmembrane</keyword>
<dbReference type="Pfam" id="PF12040">
    <property type="entry name" value="DUF3526"/>
    <property type="match status" value="1"/>
</dbReference>
<feature type="transmembrane region" description="Helical" evidence="1">
    <location>
        <begin position="485"/>
        <end position="504"/>
    </location>
</feature>
<feature type="transmembrane region" description="Helical" evidence="1">
    <location>
        <begin position="127"/>
        <end position="147"/>
    </location>
</feature>
<evidence type="ECO:0008006" key="3">
    <source>
        <dbReference type="Google" id="ProtNLM"/>
    </source>
</evidence>
<protein>
    <recommendedName>
        <fullName evidence="3">ABC transporter permease subunit</fullName>
    </recommendedName>
</protein>
<dbReference type="EMBL" id="AY713479">
    <property type="protein sequence ID" value="AAW84304.1"/>
    <property type="molecule type" value="Genomic_DNA"/>
</dbReference>
<sequence length="508" mass="58095">MLLTLIRRELLDNLMTFRFAAAVFITLLLVVANTVVLLKDYKQRLTAYNTASQESHLELRKEKIYSDYAEKLVVHRPPNPLSIFNLGLDKQVGNEIYVYHAFIPTIWDAKKHGADNPFLNLFNSIDIALVFQGVLSLLALIFAYDALAGERERGTLRLVLTHPIRRGYILFAKYISAMLCLLVPLLISLFLSIILLTTSTAISLNTDEFLSIGGIVLTSLLYVSLFYLIGLCISAMTRRTSTALMLCMFTWGFLVLVYPNLILTAVDIAPQPSEQTSSHNQIKQMWEELDRENKRLLRDDTVLGPLSRNGEGWGFNVEGGEYTFAESEDKPSILLYFYQTGFYAGKIKAESEPQVPHLQNYYRFYNRETVDTVQRTWLIRKPALEAIYIQPANLGRMLLKFSPIGLYDAATEAWAGTDLEGIQDFFNAVQRYRRAVLDYFDDEKIFESRQWFAADKGTADWDALPRFAFQRSGIDINTKRALPDLFLLLMINVVLFVIIFLIFIRSEV</sequence>
<reference evidence="2" key="1">
    <citation type="journal article" date="2006" name="Environ. Microbiol.">
        <title>Analysis of the first genome fragment from the marine sponge-associated, novel candidate phylum Poribacteria by environmental genomics.</title>
        <authorList>
            <person name="Fieseler L."/>
            <person name="Quaiser A."/>
            <person name="Schleper C."/>
            <person name="Hentschel U."/>
        </authorList>
    </citation>
    <scope>NUCLEOTIDE SEQUENCE</scope>
</reference>
<feature type="transmembrane region" description="Helical" evidence="1">
    <location>
        <begin position="243"/>
        <end position="263"/>
    </location>
</feature>
<proteinExistence type="predicted"/>
<feature type="transmembrane region" description="Helical" evidence="1">
    <location>
        <begin position="20"/>
        <end position="38"/>
    </location>
</feature>
<evidence type="ECO:0000313" key="2">
    <source>
        <dbReference type="EMBL" id="AAW84304.1"/>
    </source>
</evidence>
<dbReference type="PANTHER" id="PTHR43471:SF1">
    <property type="entry name" value="ABC TRANSPORTER PERMEASE PROTEIN NOSY-RELATED"/>
    <property type="match status" value="1"/>
</dbReference>
<name>Q24M46_9BACT</name>
<dbReference type="Pfam" id="PF12679">
    <property type="entry name" value="ABC2_membrane_2"/>
    <property type="match status" value="1"/>
</dbReference>
<dbReference type="PANTHER" id="PTHR43471">
    <property type="entry name" value="ABC TRANSPORTER PERMEASE"/>
    <property type="match status" value="1"/>
</dbReference>
<dbReference type="AlphaFoldDB" id="Q24M46"/>
<evidence type="ECO:0000256" key="1">
    <source>
        <dbReference type="SAM" id="Phobius"/>
    </source>
</evidence>
<keyword evidence="1" id="KW-0472">Membrane</keyword>
<accession>Q24M46</accession>
<dbReference type="InterPro" id="IPR021913">
    <property type="entry name" value="DUF3526"/>
</dbReference>